<evidence type="ECO:0000256" key="1">
    <source>
        <dbReference type="ARBA" id="ARBA00008553"/>
    </source>
</evidence>
<dbReference type="PANTHER" id="PTHR11994">
    <property type="entry name" value="60S RIBOSOMAL PROTEIN L11-RELATED"/>
    <property type="match status" value="1"/>
</dbReference>
<dbReference type="Gene3D" id="3.30.1440.10">
    <property type="match status" value="1"/>
</dbReference>
<dbReference type="GO" id="GO:0003735">
    <property type="term" value="F:structural constituent of ribosome"/>
    <property type="evidence" value="ECO:0007669"/>
    <property type="project" value="InterPro"/>
</dbReference>
<dbReference type="PIRSF" id="PIRSF002161">
    <property type="entry name" value="Ribosomal_L5"/>
    <property type="match status" value="1"/>
</dbReference>
<keyword evidence="2 4" id="KW-0689">Ribosomal protein</keyword>
<dbReference type="RefSeq" id="YP_010133763.1">
    <property type="nucleotide sequence ID" value="NC_056788.1"/>
</dbReference>
<evidence type="ECO:0000256" key="2">
    <source>
        <dbReference type="ARBA" id="ARBA00022980"/>
    </source>
</evidence>
<name>A0A8F1B7E1_9STRA</name>
<dbReference type="InterPro" id="IPR022803">
    <property type="entry name" value="Ribosomal_uL5_dom_sf"/>
</dbReference>
<geneLocation type="mitochondrion" evidence="6"/>
<dbReference type="SUPFAM" id="SSF55282">
    <property type="entry name" value="RL5-like"/>
    <property type="match status" value="1"/>
</dbReference>
<evidence type="ECO:0000313" key="6">
    <source>
        <dbReference type="EMBL" id="QWM93253.1"/>
    </source>
</evidence>
<gene>
    <name evidence="6" type="primary">rpl5</name>
</gene>
<accession>A0A8F1B7E1</accession>
<dbReference type="GO" id="GO:0006412">
    <property type="term" value="P:translation"/>
    <property type="evidence" value="ECO:0007669"/>
    <property type="project" value="InterPro"/>
</dbReference>
<dbReference type="InterPro" id="IPR002132">
    <property type="entry name" value="Ribosomal_uL5"/>
</dbReference>
<keyword evidence="6" id="KW-0496">Mitochondrion</keyword>
<dbReference type="EMBL" id="MT383639">
    <property type="protein sequence ID" value="QWM93253.1"/>
    <property type="molecule type" value="Genomic_DNA"/>
</dbReference>
<evidence type="ECO:0000256" key="4">
    <source>
        <dbReference type="RuleBase" id="RU003930"/>
    </source>
</evidence>
<organism evidence="6">
    <name type="scientific">Nitzschia supralitorea</name>
    <dbReference type="NCBI Taxonomy" id="303403"/>
    <lineage>
        <taxon>Eukaryota</taxon>
        <taxon>Sar</taxon>
        <taxon>Stramenopiles</taxon>
        <taxon>Ochrophyta</taxon>
        <taxon>Bacillariophyta</taxon>
        <taxon>Bacillariophyceae</taxon>
        <taxon>Bacillariophycidae</taxon>
        <taxon>Bacillariales</taxon>
        <taxon>Bacillariaceae</taxon>
        <taxon>Nitzschia</taxon>
    </lineage>
</organism>
<feature type="domain" description="Large ribosomal subunit protein uL5 C-terminal" evidence="5">
    <location>
        <begin position="82"/>
        <end position="177"/>
    </location>
</feature>
<dbReference type="AlphaFoldDB" id="A0A8F1B7E1"/>
<protein>
    <submittedName>
        <fullName evidence="6">Ribosomal protein L5</fullName>
    </submittedName>
</protein>
<evidence type="ECO:0000256" key="3">
    <source>
        <dbReference type="ARBA" id="ARBA00023274"/>
    </source>
</evidence>
<dbReference type="GO" id="GO:1990904">
    <property type="term" value="C:ribonucleoprotein complex"/>
    <property type="evidence" value="ECO:0007669"/>
    <property type="project" value="UniProtKB-KW"/>
</dbReference>
<dbReference type="GeneID" id="67123335"/>
<sequence length="178" mass="20667">MNILENYYKKVIRFDLINKFSYNNLGSIPELKKIILNFGCKSFEIKNIAASLLALELITTKQGTVTKSKRANILLKVRKGYPVGCVVILTKTKMYQFFFKLSTEVFPTLKDFKGLNVSKKLNNKSFSFTLVDLINFKELEKQFYLFTHLPPLNLILVTNTKTRKELVYLLTSFKMPFI</sequence>
<dbReference type="Pfam" id="PF00673">
    <property type="entry name" value="Ribosomal_L5_C"/>
    <property type="match status" value="1"/>
</dbReference>
<evidence type="ECO:0000259" key="5">
    <source>
        <dbReference type="Pfam" id="PF00673"/>
    </source>
</evidence>
<proteinExistence type="inferred from homology"/>
<dbReference type="GO" id="GO:0005840">
    <property type="term" value="C:ribosome"/>
    <property type="evidence" value="ECO:0007669"/>
    <property type="project" value="UniProtKB-KW"/>
</dbReference>
<comment type="similarity">
    <text evidence="1 4">Belongs to the universal ribosomal protein uL5 family.</text>
</comment>
<dbReference type="InterPro" id="IPR031309">
    <property type="entry name" value="Ribosomal_uL5_C"/>
</dbReference>
<reference evidence="6" key="1">
    <citation type="journal article" date="2021" name="Ecol Indic">
        <title>Morphological and molecular identification reveals that waters from an isolated oasis in Tamanrasset (extreme South of Algerian Sahara) are colonized by opportunistic and pollution-tolerant diatom species.</title>
        <authorList>
            <person name="Gastineau R."/>
            <person name="Hamedi C."/>
            <person name="Baba Hamed M.B."/>
            <person name="Abi-Ayad S.-M.E.-A."/>
            <person name="Bak M."/>
            <person name="Lemieux C."/>
            <person name="Turmel M."/>
            <person name="Dobosz S."/>
            <person name="Wrobel R.J."/>
            <person name="Kierzek A."/>
            <person name="Lange-Bertalot H."/>
            <person name="Witkowski A."/>
        </authorList>
    </citation>
    <scope>NUCLEOTIDE SEQUENCE</scope>
    <source>
        <strain evidence="6">SZCZR1828</strain>
    </source>
</reference>
<keyword evidence="3 4" id="KW-0687">Ribonucleoprotein</keyword>